<evidence type="ECO:0000313" key="2">
    <source>
        <dbReference type="EMBL" id="ASI92952.1"/>
    </source>
</evidence>
<proteinExistence type="predicted"/>
<keyword evidence="1" id="KW-0812">Transmembrane</keyword>
<evidence type="ECO:0000256" key="1">
    <source>
        <dbReference type="SAM" id="Phobius"/>
    </source>
</evidence>
<protein>
    <submittedName>
        <fullName evidence="2">Uncharacterized protein</fullName>
    </submittedName>
</protein>
<dbReference type="RefSeq" id="WP_088878773.1">
    <property type="nucleotide sequence ID" value="NZ_CP018309.1"/>
</dbReference>
<name>A0AAN1KQV7_9VIBR</name>
<evidence type="ECO:0000313" key="3">
    <source>
        <dbReference type="Proteomes" id="UP000197092"/>
    </source>
</evidence>
<organism evidence="2 3">
    <name type="scientific">Vibrio mediterranei</name>
    <dbReference type="NCBI Taxonomy" id="689"/>
    <lineage>
        <taxon>Bacteria</taxon>
        <taxon>Pseudomonadati</taxon>
        <taxon>Pseudomonadota</taxon>
        <taxon>Gammaproteobacteria</taxon>
        <taxon>Vibrionales</taxon>
        <taxon>Vibrionaceae</taxon>
        <taxon>Vibrio</taxon>
    </lineage>
</organism>
<keyword evidence="1" id="KW-1133">Transmembrane helix</keyword>
<dbReference type="Proteomes" id="UP000197092">
    <property type="component" value="Chromosome 2"/>
</dbReference>
<sequence length="59" mass="6755">MMNTIFDFVPELQRRSYQEKLAPKAQSGFFNSTQKSQLKLAGLAIIVVVLSGLLFRFYI</sequence>
<accession>A0AAN1KQV7</accession>
<dbReference type="KEGG" id="vsh:BSZ05_24640"/>
<dbReference type="AlphaFoldDB" id="A0AAN1KQV7"/>
<gene>
    <name evidence="2" type="ORF">BSZ05_24640</name>
</gene>
<reference evidence="3" key="1">
    <citation type="submission" date="2016-12" db="EMBL/GenBank/DDBJ databases">
        <title>Comparative genomic analysis reveals the diversity, evolution, and environmental adaptation strategies of the genus Vibrio.</title>
        <authorList>
            <person name="Lin H."/>
            <person name="Wang X."/>
            <person name="Zhang X.-H."/>
        </authorList>
    </citation>
    <scope>NUCLEOTIDE SEQUENCE [LARGE SCALE GENOMIC DNA]</scope>
    <source>
        <strain evidence="3">QT6D1</strain>
    </source>
</reference>
<keyword evidence="1" id="KW-0472">Membrane</keyword>
<dbReference type="EMBL" id="CP018309">
    <property type="protein sequence ID" value="ASI92952.1"/>
    <property type="molecule type" value="Genomic_DNA"/>
</dbReference>
<feature type="transmembrane region" description="Helical" evidence="1">
    <location>
        <begin position="40"/>
        <end position="58"/>
    </location>
</feature>